<dbReference type="RefSeq" id="WP_133824552.1">
    <property type="nucleotide sequence ID" value="NZ_BAABHR010000046.1"/>
</dbReference>
<dbReference type="OrthoDB" id="4629915at2"/>
<sequence length="82" mass="8731">MADDRYLTIGDHTDFPVVGKLDALQRELDAGPASTVPTESPADGIVVAADFAGEDGERWLADLTDLVIAGTSVLTDNELMRQ</sequence>
<dbReference type="AlphaFoldDB" id="A0A4R6VX84"/>
<evidence type="ECO:0000313" key="2">
    <source>
        <dbReference type="Proteomes" id="UP000295705"/>
    </source>
</evidence>
<gene>
    <name evidence="1" type="ORF">EV188_101404</name>
</gene>
<dbReference type="Proteomes" id="UP000295705">
    <property type="component" value="Unassembled WGS sequence"/>
</dbReference>
<proteinExistence type="predicted"/>
<organism evidence="1 2">
    <name type="scientific">Actinomycetospora succinea</name>
    <dbReference type="NCBI Taxonomy" id="663603"/>
    <lineage>
        <taxon>Bacteria</taxon>
        <taxon>Bacillati</taxon>
        <taxon>Actinomycetota</taxon>
        <taxon>Actinomycetes</taxon>
        <taxon>Pseudonocardiales</taxon>
        <taxon>Pseudonocardiaceae</taxon>
        <taxon>Actinomycetospora</taxon>
    </lineage>
</organism>
<comment type="caution">
    <text evidence="1">The sequence shown here is derived from an EMBL/GenBank/DDBJ whole genome shotgun (WGS) entry which is preliminary data.</text>
</comment>
<reference evidence="1 2" key="1">
    <citation type="submission" date="2019-03" db="EMBL/GenBank/DDBJ databases">
        <title>Genomic Encyclopedia of Type Strains, Phase IV (KMG-IV): sequencing the most valuable type-strain genomes for metagenomic binning, comparative biology and taxonomic classification.</title>
        <authorList>
            <person name="Goeker M."/>
        </authorList>
    </citation>
    <scope>NUCLEOTIDE SEQUENCE [LARGE SCALE GENOMIC DNA]</scope>
    <source>
        <strain evidence="1 2">DSM 45775</strain>
    </source>
</reference>
<accession>A0A4R6VX84</accession>
<dbReference type="EMBL" id="SNYO01000001">
    <property type="protein sequence ID" value="TDQ65155.1"/>
    <property type="molecule type" value="Genomic_DNA"/>
</dbReference>
<protein>
    <submittedName>
        <fullName evidence="1">Uncharacterized protein</fullName>
    </submittedName>
</protein>
<keyword evidence="2" id="KW-1185">Reference proteome</keyword>
<name>A0A4R6VX84_9PSEU</name>
<evidence type="ECO:0000313" key="1">
    <source>
        <dbReference type="EMBL" id="TDQ65155.1"/>
    </source>
</evidence>